<keyword evidence="2" id="KW-0472">Membrane</keyword>
<gene>
    <name evidence="3" type="ORF">FCC1311_039652</name>
</gene>
<keyword evidence="2" id="KW-1133">Transmembrane helix</keyword>
<dbReference type="EMBL" id="BEYU01000035">
    <property type="protein sequence ID" value="GBG27742.1"/>
    <property type="molecule type" value="Genomic_DNA"/>
</dbReference>
<feature type="transmembrane region" description="Helical" evidence="2">
    <location>
        <begin position="47"/>
        <end position="72"/>
    </location>
</feature>
<reference evidence="3 4" key="1">
    <citation type="submission" date="2017-12" db="EMBL/GenBank/DDBJ databases">
        <title>Sequencing, de novo assembly and annotation of complete genome of a new Thraustochytrid species, strain FCC1311.</title>
        <authorList>
            <person name="Sedici K."/>
            <person name="Godart F."/>
            <person name="Aiese Cigliano R."/>
            <person name="Sanseverino W."/>
            <person name="Barakat M."/>
            <person name="Ortet P."/>
            <person name="Marechal E."/>
            <person name="Cagnac O."/>
            <person name="Amato A."/>
        </authorList>
    </citation>
    <scope>NUCLEOTIDE SEQUENCE [LARGE SCALE GENOMIC DNA]</scope>
</reference>
<organism evidence="3 4">
    <name type="scientific">Hondaea fermentalgiana</name>
    <dbReference type="NCBI Taxonomy" id="2315210"/>
    <lineage>
        <taxon>Eukaryota</taxon>
        <taxon>Sar</taxon>
        <taxon>Stramenopiles</taxon>
        <taxon>Bigyra</taxon>
        <taxon>Labyrinthulomycetes</taxon>
        <taxon>Thraustochytrida</taxon>
        <taxon>Thraustochytriidae</taxon>
        <taxon>Hondaea</taxon>
    </lineage>
</organism>
<keyword evidence="2" id="KW-0812">Transmembrane</keyword>
<dbReference type="AlphaFoldDB" id="A0A2R5G9K3"/>
<sequence length="168" mass="18336">MPFHLAMAVADGQSLALAAALAAQLWVGAQGAGTQDTATEEAQDSSNLSVLAIVGIAVGIFIILLSSFVLVYKCKQGAQEEADYEAIKAQRAERYERATRQNPEQESLLYEDRESRAVAAAKEGSDLEADRTNGNGSLREFTDDELREIARRQALQRLNSPGFRVDQY</sequence>
<evidence type="ECO:0000256" key="2">
    <source>
        <dbReference type="SAM" id="Phobius"/>
    </source>
</evidence>
<dbReference type="InParanoid" id="A0A2R5G9K3"/>
<proteinExistence type="predicted"/>
<evidence type="ECO:0000256" key="1">
    <source>
        <dbReference type="SAM" id="MobiDB-lite"/>
    </source>
</evidence>
<feature type="region of interest" description="Disordered" evidence="1">
    <location>
        <begin position="93"/>
        <end position="140"/>
    </location>
</feature>
<evidence type="ECO:0000313" key="3">
    <source>
        <dbReference type="EMBL" id="GBG27742.1"/>
    </source>
</evidence>
<dbReference type="Proteomes" id="UP000241890">
    <property type="component" value="Unassembled WGS sequence"/>
</dbReference>
<name>A0A2R5G9K3_9STRA</name>
<accession>A0A2R5G9K3</accession>
<comment type="caution">
    <text evidence="3">The sequence shown here is derived from an EMBL/GenBank/DDBJ whole genome shotgun (WGS) entry which is preliminary data.</text>
</comment>
<evidence type="ECO:0000313" key="4">
    <source>
        <dbReference type="Proteomes" id="UP000241890"/>
    </source>
</evidence>
<keyword evidence="4" id="KW-1185">Reference proteome</keyword>
<protein>
    <submittedName>
        <fullName evidence="3">Uncharacterized protein</fullName>
    </submittedName>
</protein>